<name>A0A1G9L6S3_9CORY</name>
<sequence>MIAISPLAQLTALQTHALFKLRVDVFVVEQQCPFAEIDDIDAHPDTRHLLAWSDEDPAELLGCARVFPTDSGSRFGRFVVAPAARGTGLGHEIVRTGIAYTQRFSGGLVIEAQSGLVGYYTGFGFVAEGEEFLDAGIPHVMMRLRR</sequence>
<dbReference type="GO" id="GO:0016747">
    <property type="term" value="F:acyltransferase activity, transferring groups other than amino-acyl groups"/>
    <property type="evidence" value="ECO:0007669"/>
    <property type="project" value="InterPro"/>
</dbReference>
<dbReference type="SUPFAM" id="SSF55729">
    <property type="entry name" value="Acyl-CoA N-acyltransferases (Nat)"/>
    <property type="match status" value="1"/>
</dbReference>
<dbReference type="AlphaFoldDB" id="A0A1G9L6S3"/>
<dbReference type="EMBL" id="LT629700">
    <property type="protein sequence ID" value="SDM17028.1"/>
    <property type="molecule type" value="Genomic_DNA"/>
</dbReference>
<evidence type="ECO:0000313" key="2">
    <source>
        <dbReference type="EMBL" id="SDL57660.1"/>
    </source>
</evidence>
<dbReference type="CDD" id="cd04301">
    <property type="entry name" value="NAT_SF"/>
    <property type="match status" value="1"/>
</dbReference>
<keyword evidence="4" id="KW-1185">Reference proteome</keyword>
<evidence type="ECO:0000259" key="1">
    <source>
        <dbReference type="PROSITE" id="PS51186"/>
    </source>
</evidence>
<dbReference type="Proteomes" id="UP000199350">
    <property type="component" value="Chromosome I"/>
</dbReference>
<gene>
    <name evidence="2" type="ORF">SAMN04488535_0035</name>
    <name evidence="3" type="ORF">SAMN04488535_2205</name>
</gene>
<dbReference type="Pfam" id="PF13673">
    <property type="entry name" value="Acetyltransf_10"/>
    <property type="match status" value="1"/>
</dbReference>
<reference evidence="2" key="2">
    <citation type="submission" date="2016-10" db="EMBL/GenBank/DDBJ databases">
        <authorList>
            <person name="de Groot N.N."/>
        </authorList>
    </citation>
    <scope>NUCLEOTIDE SEQUENCE [LARGE SCALE GENOMIC DNA]</scope>
    <source>
        <strain evidence="2">DSM 20632</strain>
    </source>
</reference>
<evidence type="ECO:0000313" key="4">
    <source>
        <dbReference type="Proteomes" id="UP000199350"/>
    </source>
</evidence>
<dbReference type="InterPro" id="IPR016181">
    <property type="entry name" value="Acyl_CoA_acyltransferase"/>
</dbReference>
<dbReference type="RefSeq" id="WP_092147176.1">
    <property type="nucleotide sequence ID" value="NZ_LT629700.1"/>
</dbReference>
<accession>A0A1G9L6S3</accession>
<dbReference type="EMBL" id="LT629700">
    <property type="protein sequence ID" value="SDL57660.1"/>
    <property type="molecule type" value="Genomic_DNA"/>
</dbReference>
<dbReference type="Gene3D" id="3.40.630.30">
    <property type="match status" value="1"/>
</dbReference>
<dbReference type="STRING" id="38302.SAMN04488535_0035"/>
<protein>
    <submittedName>
        <fullName evidence="2">ElaA protein</fullName>
    </submittedName>
</protein>
<feature type="domain" description="N-acetyltransferase" evidence="1">
    <location>
        <begin position="5"/>
        <end position="146"/>
    </location>
</feature>
<evidence type="ECO:0000313" key="3">
    <source>
        <dbReference type="EMBL" id="SDM17028.1"/>
    </source>
</evidence>
<dbReference type="OrthoDB" id="9796171at2"/>
<reference evidence="4" key="1">
    <citation type="submission" date="2016-10" db="EMBL/GenBank/DDBJ databases">
        <authorList>
            <person name="Varghese N."/>
            <person name="Submissions S."/>
        </authorList>
    </citation>
    <scope>NUCLEOTIDE SEQUENCE [LARGE SCALE GENOMIC DNA]</scope>
    <source>
        <strain evidence="4">DSM 20632</strain>
    </source>
</reference>
<dbReference type="InterPro" id="IPR000182">
    <property type="entry name" value="GNAT_dom"/>
</dbReference>
<proteinExistence type="predicted"/>
<dbReference type="PROSITE" id="PS51186">
    <property type="entry name" value="GNAT"/>
    <property type="match status" value="1"/>
</dbReference>
<organism evidence="2 4">
    <name type="scientific">Corynebacterium mycetoides</name>
    <dbReference type="NCBI Taxonomy" id="38302"/>
    <lineage>
        <taxon>Bacteria</taxon>
        <taxon>Bacillati</taxon>
        <taxon>Actinomycetota</taxon>
        <taxon>Actinomycetes</taxon>
        <taxon>Mycobacteriales</taxon>
        <taxon>Corynebacteriaceae</taxon>
        <taxon>Corynebacterium</taxon>
    </lineage>
</organism>